<dbReference type="InterPro" id="IPR001647">
    <property type="entry name" value="HTH_TetR"/>
</dbReference>
<evidence type="ECO:0000313" key="5">
    <source>
        <dbReference type="Proteomes" id="UP000550729"/>
    </source>
</evidence>
<name>A0A848KYJ5_9ACTN</name>
<gene>
    <name evidence="4" type="ORF">HH308_18985</name>
</gene>
<dbReference type="SUPFAM" id="SSF46689">
    <property type="entry name" value="Homeodomain-like"/>
    <property type="match status" value="1"/>
</dbReference>
<organism evidence="4 5">
    <name type="scientific">Gordonia asplenii</name>
    <dbReference type="NCBI Taxonomy" id="2725283"/>
    <lineage>
        <taxon>Bacteria</taxon>
        <taxon>Bacillati</taxon>
        <taxon>Actinomycetota</taxon>
        <taxon>Actinomycetes</taxon>
        <taxon>Mycobacteriales</taxon>
        <taxon>Gordoniaceae</taxon>
        <taxon>Gordonia</taxon>
    </lineage>
</organism>
<reference evidence="4 5" key="1">
    <citation type="submission" date="2020-04" db="EMBL/GenBank/DDBJ databases">
        <title>Gordonia sp. nov. TBRC 11910.</title>
        <authorList>
            <person name="Suriyachadkun C."/>
        </authorList>
    </citation>
    <scope>NUCLEOTIDE SEQUENCE [LARGE SCALE GENOMIC DNA]</scope>
    <source>
        <strain evidence="4 5">TBRC 11910</strain>
    </source>
</reference>
<evidence type="ECO:0000256" key="2">
    <source>
        <dbReference type="PROSITE-ProRule" id="PRU00335"/>
    </source>
</evidence>
<dbReference type="GO" id="GO:0000976">
    <property type="term" value="F:transcription cis-regulatory region binding"/>
    <property type="evidence" value="ECO:0007669"/>
    <property type="project" value="TreeGrafter"/>
</dbReference>
<comment type="caution">
    <text evidence="4">The sequence shown here is derived from an EMBL/GenBank/DDBJ whole genome shotgun (WGS) entry which is preliminary data.</text>
</comment>
<keyword evidence="5" id="KW-1185">Reference proteome</keyword>
<evidence type="ECO:0000256" key="1">
    <source>
        <dbReference type="ARBA" id="ARBA00023125"/>
    </source>
</evidence>
<dbReference type="GO" id="GO:0003700">
    <property type="term" value="F:DNA-binding transcription factor activity"/>
    <property type="evidence" value="ECO:0007669"/>
    <property type="project" value="TreeGrafter"/>
</dbReference>
<dbReference type="Pfam" id="PF00440">
    <property type="entry name" value="TetR_N"/>
    <property type="match status" value="1"/>
</dbReference>
<dbReference type="PANTHER" id="PTHR30055">
    <property type="entry name" value="HTH-TYPE TRANSCRIPTIONAL REGULATOR RUTR"/>
    <property type="match status" value="1"/>
</dbReference>
<dbReference type="PROSITE" id="PS50977">
    <property type="entry name" value="HTH_TETR_2"/>
    <property type="match status" value="1"/>
</dbReference>
<dbReference type="Proteomes" id="UP000550729">
    <property type="component" value="Unassembled WGS sequence"/>
</dbReference>
<feature type="DNA-binding region" description="H-T-H motif" evidence="2">
    <location>
        <begin position="50"/>
        <end position="69"/>
    </location>
</feature>
<feature type="domain" description="HTH tetR-type" evidence="3">
    <location>
        <begin position="27"/>
        <end position="87"/>
    </location>
</feature>
<accession>A0A848KYJ5</accession>
<protein>
    <submittedName>
        <fullName evidence="4">TetR/AcrR family transcriptional regulator</fullName>
    </submittedName>
</protein>
<dbReference type="InterPro" id="IPR009057">
    <property type="entry name" value="Homeodomain-like_sf"/>
</dbReference>
<evidence type="ECO:0000259" key="3">
    <source>
        <dbReference type="PROSITE" id="PS50977"/>
    </source>
</evidence>
<dbReference type="InterPro" id="IPR050109">
    <property type="entry name" value="HTH-type_TetR-like_transc_reg"/>
</dbReference>
<sequence>MYHVCQEAWPYSIRVPDDAPSAPALAVGVRERLLDAMGQCLTERGYAATTVADVVRTARTSRRSFYQEFADKQECFVELLRHANDELIASIGAGVDPDVGWQTQVRQAVRAYIDSCERHPETTRSWIRELPALGQSARAVQVASIESFTELLARLTSSQQMRDAGISPMSAEIALIVWAGIRELAASALEHGRPLRTIEEPAVAACIALLGVSQPSVS</sequence>
<dbReference type="EMBL" id="JABBNB010000021">
    <property type="protein sequence ID" value="NMO03302.1"/>
    <property type="molecule type" value="Genomic_DNA"/>
</dbReference>
<evidence type="ECO:0000313" key="4">
    <source>
        <dbReference type="EMBL" id="NMO03302.1"/>
    </source>
</evidence>
<keyword evidence="1 2" id="KW-0238">DNA-binding</keyword>
<dbReference type="AlphaFoldDB" id="A0A848KYJ5"/>
<dbReference type="PANTHER" id="PTHR30055:SF187">
    <property type="entry name" value="TRANSCRIPTIONAL REGULATORY PROTEIN"/>
    <property type="match status" value="1"/>
</dbReference>
<proteinExistence type="predicted"/>
<dbReference type="Gene3D" id="1.10.357.10">
    <property type="entry name" value="Tetracycline Repressor, domain 2"/>
    <property type="match status" value="1"/>
</dbReference>